<dbReference type="FunFam" id="3.40.50.10440:FF:000001">
    <property type="entry name" value="Dihydroxyacetone kinase, DhaK subunit"/>
    <property type="match status" value="1"/>
</dbReference>
<keyword evidence="4" id="KW-0418">Kinase</keyword>
<feature type="domain" description="DhaL" evidence="6">
    <location>
        <begin position="389"/>
        <end position="584"/>
    </location>
</feature>
<dbReference type="GO" id="GO:0005829">
    <property type="term" value="C:cytosol"/>
    <property type="evidence" value="ECO:0007669"/>
    <property type="project" value="TreeGrafter"/>
</dbReference>
<dbReference type="PROSITE" id="PS51480">
    <property type="entry name" value="DHAL"/>
    <property type="match status" value="1"/>
</dbReference>
<dbReference type="SUPFAM" id="SSF101473">
    <property type="entry name" value="DhaL-like"/>
    <property type="match status" value="1"/>
</dbReference>
<evidence type="ECO:0000256" key="1">
    <source>
        <dbReference type="ARBA" id="ARBA00008757"/>
    </source>
</evidence>
<keyword evidence="3" id="KW-0547">Nucleotide-binding</keyword>
<keyword evidence="2" id="KW-0808">Transferase</keyword>
<evidence type="ECO:0000259" key="6">
    <source>
        <dbReference type="PROSITE" id="PS51480"/>
    </source>
</evidence>
<keyword evidence="5" id="KW-0067">ATP-binding</keyword>
<protein>
    <recommendedName>
        <fullName evidence="10">Dihydroxyacetone kinase</fullName>
    </recommendedName>
</protein>
<dbReference type="Gene3D" id="3.30.1180.20">
    <property type="entry name" value="Dihydroxyacetone kinase, domain 2"/>
    <property type="match status" value="1"/>
</dbReference>
<dbReference type="InterPro" id="IPR050861">
    <property type="entry name" value="Dihydroxyacetone_Kinase"/>
</dbReference>
<dbReference type="GO" id="GO:0005524">
    <property type="term" value="F:ATP binding"/>
    <property type="evidence" value="ECO:0007669"/>
    <property type="project" value="UniProtKB-KW"/>
</dbReference>
<dbReference type="InterPro" id="IPR004006">
    <property type="entry name" value="DhaK_dom"/>
</dbReference>
<sequence>MVVKKIINDPKNAVEDFIGGILATYPNRFKKLQNHDVLLDANPSNTVQLISGGGCGHEPSHAGWIGKGMLSGAVLGGIFASPSVSAVLAAIRAAAASNKNRGVLLIVKNYTGDRLNFGMACEQAAQSNINCRMVVVADDCALQRQKGITGQRGVAGICLVHKVAGAAAEARKTLDEIVDIVSEVCSQIGTLGVSLDAVTVPGAKSLNARLDDVTIEIGLGIHGEAGMRQVPLMTANEIARDLLKSIQEYGRAVTRNGKEDIIPFIEQGDDICLLINNLGGTSNFELAIFTGAVVSELEKVYKVQVSRLFVGSYMTAFDTHGASITIFNLSNVSDQIKTFLDAPCSAPSWVECDPVTAHPRNSLEELPEVKQVNESLLKKPTLQIAGFDELSRSLVLKAVQRLSENETVLTKYDTIVGDGDCGITMKRGANEIEKRLSNGGIDITHPVSLFSNIADAISFAMGGTSGFLLELLFRRMSSFAAGQKKIDAADISSAFMAGVDALRIYGGATIGSRTMMDALIPAAKSLVENSDLKLAAANAKLGAEKTAKMKLASAGRSNYLNAETLEGTPDPGAVAVSLVFDAIS</sequence>
<dbReference type="Gene3D" id="1.25.40.340">
    <property type="match status" value="1"/>
</dbReference>
<dbReference type="FunFam" id="3.30.1180.20:FF:000001">
    <property type="entry name" value="Dihydroxyacetone kinase 1"/>
    <property type="match status" value="1"/>
</dbReference>
<dbReference type="PROSITE" id="PS51481">
    <property type="entry name" value="DHAK"/>
    <property type="match status" value="1"/>
</dbReference>
<evidence type="ECO:0000313" key="8">
    <source>
        <dbReference type="EMBL" id="CAJ1936792.1"/>
    </source>
</evidence>
<feature type="domain" description="DhaK" evidence="7">
    <location>
        <begin position="9"/>
        <end position="349"/>
    </location>
</feature>
<keyword evidence="9" id="KW-1185">Reference proteome</keyword>
<dbReference type="SUPFAM" id="SSF82549">
    <property type="entry name" value="DAK1/DegV-like"/>
    <property type="match status" value="1"/>
</dbReference>
<dbReference type="FunFam" id="1.25.40.340:FF:000002">
    <property type="entry name" value="Dihydroxyacetone kinase, L subunit"/>
    <property type="match status" value="1"/>
</dbReference>
<evidence type="ECO:0008006" key="10">
    <source>
        <dbReference type="Google" id="ProtNLM"/>
    </source>
</evidence>
<accession>A0AAD2CK86</accession>
<evidence type="ECO:0000256" key="2">
    <source>
        <dbReference type="ARBA" id="ARBA00022679"/>
    </source>
</evidence>
<evidence type="ECO:0000256" key="5">
    <source>
        <dbReference type="ARBA" id="ARBA00022840"/>
    </source>
</evidence>
<dbReference type="Pfam" id="PF02733">
    <property type="entry name" value="Dak1"/>
    <property type="match status" value="1"/>
</dbReference>
<dbReference type="PANTHER" id="PTHR28629:SF4">
    <property type="entry name" value="TRIOKINASE_FMN CYCLASE"/>
    <property type="match status" value="1"/>
</dbReference>
<dbReference type="Gene3D" id="3.40.50.10440">
    <property type="entry name" value="Dihydroxyacetone kinase, domain 1"/>
    <property type="match status" value="1"/>
</dbReference>
<comment type="similarity">
    <text evidence="1">Belongs to the dihydroxyacetone kinase (DAK) family.</text>
</comment>
<comment type="caution">
    <text evidence="8">The sequence shown here is derived from an EMBL/GenBank/DDBJ whole genome shotgun (WGS) entry which is preliminary data.</text>
</comment>
<proteinExistence type="inferred from homology"/>
<evidence type="ECO:0000313" key="9">
    <source>
        <dbReference type="Proteomes" id="UP001295423"/>
    </source>
</evidence>
<reference evidence="8" key="1">
    <citation type="submission" date="2023-08" db="EMBL/GenBank/DDBJ databases">
        <authorList>
            <person name="Audoor S."/>
            <person name="Bilcke G."/>
        </authorList>
    </citation>
    <scope>NUCLEOTIDE SEQUENCE</scope>
</reference>
<gene>
    <name evidence="8" type="ORF">CYCCA115_LOCUS5369</name>
</gene>
<dbReference type="GO" id="GO:0004371">
    <property type="term" value="F:glycerone kinase activity"/>
    <property type="evidence" value="ECO:0007669"/>
    <property type="project" value="InterPro"/>
</dbReference>
<dbReference type="InterPro" id="IPR004007">
    <property type="entry name" value="DhaL_dom"/>
</dbReference>
<evidence type="ECO:0000259" key="7">
    <source>
        <dbReference type="PROSITE" id="PS51481"/>
    </source>
</evidence>
<name>A0AAD2CK86_9STRA</name>
<dbReference type="GO" id="GO:0019563">
    <property type="term" value="P:glycerol catabolic process"/>
    <property type="evidence" value="ECO:0007669"/>
    <property type="project" value="TreeGrafter"/>
</dbReference>
<dbReference type="SMART" id="SM01120">
    <property type="entry name" value="Dak2"/>
    <property type="match status" value="1"/>
</dbReference>
<dbReference type="PANTHER" id="PTHR28629">
    <property type="entry name" value="TRIOKINASE/FMN CYCLASE"/>
    <property type="match status" value="1"/>
</dbReference>
<organism evidence="8 9">
    <name type="scientific">Cylindrotheca closterium</name>
    <dbReference type="NCBI Taxonomy" id="2856"/>
    <lineage>
        <taxon>Eukaryota</taxon>
        <taxon>Sar</taxon>
        <taxon>Stramenopiles</taxon>
        <taxon>Ochrophyta</taxon>
        <taxon>Bacillariophyta</taxon>
        <taxon>Bacillariophyceae</taxon>
        <taxon>Bacillariophycidae</taxon>
        <taxon>Bacillariales</taxon>
        <taxon>Bacillariaceae</taxon>
        <taxon>Cylindrotheca</taxon>
    </lineage>
</organism>
<evidence type="ECO:0000256" key="3">
    <source>
        <dbReference type="ARBA" id="ARBA00022741"/>
    </source>
</evidence>
<evidence type="ECO:0000256" key="4">
    <source>
        <dbReference type="ARBA" id="ARBA00022777"/>
    </source>
</evidence>
<dbReference type="AlphaFoldDB" id="A0AAD2CK86"/>
<dbReference type="Pfam" id="PF02734">
    <property type="entry name" value="Dak2"/>
    <property type="match status" value="1"/>
</dbReference>
<dbReference type="InterPro" id="IPR036117">
    <property type="entry name" value="DhaL_dom_sf"/>
</dbReference>
<dbReference type="Proteomes" id="UP001295423">
    <property type="component" value="Unassembled WGS sequence"/>
</dbReference>
<dbReference type="EMBL" id="CAKOGP040000558">
    <property type="protein sequence ID" value="CAJ1936792.1"/>
    <property type="molecule type" value="Genomic_DNA"/>
</dbReference>